<dbReference type="EMBL" id="CP030850">
    <property type="protein sequence ID" value="AXE19775.1"/>
    <property type="molecule type" value="Genomic_DNA"/>
</dbReference>
<protein>
    <submittedName>
        <fullName evidence="2">Uncharacterized protein</fullName>
    </submittedName>
</protein>
<dbReference type="KEGG" id="run:DR864_19525"/>
<name>A0A344TMA4_9BACT</name>
<dbReference type="AlphaFoldDB" id="A0A344TMA4"/>
<reference evidence="2 3" key="1">
    <citation type="submission" date="2018-07" db="EMBL/GenBank/DDBJ databases">
        <title>Genome sequencing of Runella.</title>
        <authorList>
            <person name="Baek M.-G."/>
            <person name="Yi H."/>
        </authorList>
    </citation>
    <scope>NUCLEOTIDE SEQUENCE [LARGE SCALE GENOMIC DNA]</scope>
    <source>
        <strain evidence="2 3">HYN0085</strain>
    </source>
</reference>
<gene>
    <name evidence="2" type="ORF">DR864_19525</name>
</gene>
<evidence type="ECO:0000313" key="2">
    <source>
        <dbReference type="EMBL" id="AXE19775.1"/>
    </source>
</evidence>
<feature type="transmembrane region" description="Helical" evidence="1">
    <location>
        <begin position="20"/>
        <end position="43"/>
    </location>
</feature>
<keyword evidence="1" id="KW-0472">Membrane</keyword>
<proteinExistence type="predicted"/>
<keyword evidence="1" id="KW-1133">Transmembrane helix</keyword>
<sequence length="112" mass="12499">MESFWNKTLTRDALITVFTSAILALSCFYGPTIHLPFLVGVMSGLSLGVLQPRKGWILAIEQVILVIGFYFLINNFQLIPPFDADATQFTAFLQFLPIFAGSYLGGFLKRAF</sequence>
<organism evidence="2 3">
    <name type="scientific">Runella rosea</name>
    <dbReference type="NCBI Taxonomy" id="2259595"/>
    <lineage>
        <taxon>Bacteria</taxon>
        <taxon>Pseudomonadati</taxon>
        <taxon>Bacteroidota</taxon>
        <taxon>Cytophagia</taxon>
        <taxon>Cytophagales</taxon>
        <taxon>Spirosomataceae</taxon>
        <taxon>Runella</taxon>
    </lineage>
</organism>
<evidence type="ECO:0000313" key="3">
    <source>
        <dbReference type="Proteomes" id="UP000251993"/>
    </source>
</evidence>
<keyword evidence="3" id="KW-1185">Reference proteome</keyword>
<dbReference type="Proteomes" id="UP000251993">
    <property type="component" value="Chromosome"/>
</dbReference>
<dbReference type="PROSITE" id="PS51257">
    <property type="entry name" value="PROKAR_LIPOPROTEIN"/>
    <property type="match status" value="1"/>
</dbReference>
<keyword evidence="1" id="KW-0812">Transmembrane</keyword>
<accession>A0A344TMA4</accession>
<feature type="transmembrane region" description="Helical" evidence="1">
    <location>
        <begin position="55"/>
        <end position="73"/>
    </location>
</feature>
<evidence type="ECO:0000256" key="1">
    <source>
        <dbReference type="SAM" id="Phobius"/>
    </source>
</evidence>
<dbReference type="RefSeq" id="WP_114068543.1">
    <property type="nucleotide sequence ID" value="NZ_CP030850.1"/>
</dbReference>
<feature type="transmembrane region" description="Helical" evidence="1">
    <location>
        <begin position="89"/>
        <end position="108"/>
    </location>
</feature>
<dbReference type="OrthoDB" id="935503at2"/>